<evidence type="ECO:0000313" key="2">
    <source>
        <dbReference type="Proteomes" id="UP000050816"/>
    </source>
</evidence>
<dbReference type="PATRIC" id="fig|1423760.3.peg.1092"/>
<dbReference type="AlphaFoldDB" id="A0A0R1UK79"/>
<accession>A0A0R1UK79</accession>
<evidence type="ECO:0000313" key="1">
    <source>
        <dbReference type="EMBL" id="KRL91624.1"/>
    </source>
</evidence>
<dbReference type="Proteomes" id="UP000050816">
    <property type="component" value="Unassembled WGS sequence"/>
</dbReference>
<proteinExistence type="predicted"/>
<reference evidence="1 2" key="1">
    <citation type="journal article" date="2015" name="Genome Announc.">
        <title>Expanding the biotechnology potential of lactobacilli through comparative genomics of 213 strains and associated genera.</title>
        <authorList>
            <person name="Sun Z."/>
            <person name="Harris H.M."/>
            <person name="McCann A."/>
            <person name="Guo C."/>
            <person name="Argimon S."/>
            <person name="Zhang W."/>
            <person name="Yang X."/>
            <person name="Jeffery I.B."/>
            <person name="Cooney J.C."/>
            <person name="Kagawa T.F."/>
            <person name="Liu W."/>
            <person name="Song Y."/>
            <person name="Salvetti E."/>
            <person name="Wrobel A."/>
            <person name="Rasinkangas P."/>
            <person name="Parkhill J."/>
            <person name="Rea M.C."/>
            <person name="O'Sullivan O."/>
            <person name="Ritari J."/>
            <person name="Douillard F.P."/>
            <person name="Paul Ross R."/>
            <person name="Yang R."/>
            <person name="Briner A.E."/>
            <person name="Felis G.E."/>
            <person name="de Vos W.M."/>
            <person name="Barrangou R."/>
            <person name="Klaenhammer T.R."/>
            <person name="Caufield P.W."/>
            <person name="Cui Y."/>
            <person name="Zhang H."/>
            <person name="O'Toole P.W."/>
        </authorList>
    </citation>
    <scope>NUCLEOTIDE SEQUENCE [LARGE SCALE GENOMIC DNA]</scope>
    <source>
        <strain evidence="1 2">DSM 15946</strain>
    </source>
</reference>
<comment type="caution">
    <text evidence="1">The sequence shown here is derived from an EMBL/GenBank/DDBJ whole genome shotgun (WGS) entry which is preliminary data.</text>
</comment>
<dbReference type="EMBL" id="AZFK01000018">
    <property type="protein sequence ID" value="KRL91624.1"/>
    <property type="molecule type" value="Genomic_DNA"/>
</dbReference>
<dbReference type="RefSeq" id="WP_156648241.1">
    <property type="nucleotide sequence ID" value="NZ_AZFK01000018.1"/>
</dbReference>
<protein>
    <submittedName>
        <fullName evidence="1">Uncharacterized protein</fullName>
    </submittedName>
</protein>
<sequence length="54" mass="6225">MQLYASYFHPESTTTIILETSQMRKKTINARKIVAIEESKPNHVTIVDDTEDDD</sequence>
<gene>
    <name evidence="1" type="ORF">FC43_GL001042</name>
</gene>
<organism evidence="1 2">
    <name type="scientific">Limosilactobacillus ingluviei DSM 15946</name>
    <dbReference type="NCBI Taxonomy" id="1423760"/>
    <lineage>
        <taxon>Bacteria</taxon>
        <taxon>Bacillati</taxon>
        <taxon>Bacillota</taxon>
        <taxon>Bacilli</taxon>
        <taxon>Lactobacillales</taxon>
        <taxon>Lactobacillaceae</taxon>
        <taxon>Limosilactobacillus</taxon>
    </lineage>
</organism>
<name>A0A0R1UK79_9LACO</name>